<dbReference type="CDD" id="cd12872">
    <property type="entry name" value="SPRY_Ash2"/>
    <property type="match status" value="1"/>
</dbReference>
<dbReference type="AlphaFoldDB" id="A0A0G4G0L9"/>
<feature type="non-terminal residue" evidence="2">
    <location>
        <position position="180"/>
    </location>
</feature>
<dbReference type="InterPro" id="IPR043136">
    <property type="entry name" value="B30.2/SPRY_sf"/>
</dbReference>
<dbReference type="GO" id="GO:0048188">
    <property type="term" value="C:Set1C/COMPASS complex"/>
    <property type="evidence" value="ECO:0007669"/>
    <property type="project" value="InterPro"/>
</dbReference>
<evidence type="ECO:0000256" key="1">
    <source>
        <dbReference type="SAM" id="MobiDB-lite"/>
    </source>
</evidence>
<sequence>MPKRRRNTKNDENAPKKERDTTEKVKWKLPLYDWPRGPPSLSIVMRGENLALSEDRQTVYGWLGWSTILATQGHEKGKWYYEVEVLPSVMLPPGNEPAYTCWPYIQEPHIRVGWSCRYADFGNALGFAPHSVGVRDVDGSCVSGADRTPFLGVPFGPGDLMRCWINLPRPVYKTQKENAA</sequence>
<dbReference type="PANTHER" id="PTHR10598">
    <property type="entry name" value="SET1/ASH2 HISTONE METHYLTRANSFERASE COMPLEX SUBUNIT ASH2"/>
    <property type="match status" value="1"/>
</dbReference>
<proteinExistence type="predicted"/>
<protein>
    <recommendedName>
        <fullName evidence="3">SPRY domain-containing protein</fullName>
    </recommendedName>
</protein>
<dbReference type="InterPro" id="IPR037353">
    <property type="entry name" value="ASH2"/>
</dbReference>
<name>A0A0G4G0L9_9ALVE</name>
<dbReference type="PANTHER" id="PTHR10598:SF0">
    <property type="entry name" value="SET1_ASH2 HISTONE METHYLTRANSFERASE COMPLEX SUBUNIT ASH2"/>
    <property type="match status" value="1"/>
</dbReference>
<feature type="region of interest" description="Disordered" evidence="1">
    <location>
        <begin position="1"/>
        <end position="23"/>
    </location>
</feature>
<accession>A0A0G4G0L9</accession>
<gene>
    <name evidence="2" type="ORF">Cvel_19677</name>
</gene>
<evidence type="ECO:0008006" key="3">
    <source>
        <dbReference type="Google" id="ProtNLM"/>
    </source>
</evidence>
<dbReference type="GO" id="GO:0000976">
    <property type="term" value="F:transcription cis-regulatory region binding"/>
    <property type="evidence" value="ECO:0007669"/>
    <property type="project" value="TreeGrafter"/>
</dbReference>
<feature type="compositionally biased region" description="Basic and acidic residues" evidence="1">
    <location>
        <begin position="8"/>
        <end position="23"/>
    </location>
</feature>
<dbReference type="Gene3D" id="2.60.120.920">
    <property type="match status" value="1"/>
</dbReference>
<organism evidence="2">
    <name type="scientific">Chromera velia CCMP2878</name>
    <dbReference type="NCBI Taxonomy" id="1169474"/>
    <lineage>
        <taxon>Eukaryota</taxon>
        <taxon>Sar</taxon>
        <taxon>Alveolata</taxon>
        <taxon>Colpodellida</taxon>
        <taxon>Chromeraceae</taxon>
        <taxon>Chromera</taxon>
    </lineage>
</organism>
<reference evidence="2" key="1">
    <citation type="submission" date="2014-11" db="EMBL/GenBank/DDBJ databases">
        <authorList>
            <person name="Otto D Thomas"/>
            <person name="Naeem Raeece"/>
        </authorList>
    </citation>
    <scope>NUCLEOTIDE SEQUENCE</scope>
</reference>
<dbReference type="SUPFAM" id="SSF49899">
    <property type="entry name" value="Concanavalin A-like lectins/glucanases"/>
    <property type="match status" value="1"/>
</dbReference>
<dbReference type="InterPro" id="IPR013320">
    <property type="entry name" value="ConA-like_dom_sf"/>
</dbReference>
<evidence type="ECO:0000313" key="2">
    <source>
        <dbReference type="EMBL" id="CEM21574.1"/>
    </source>
</evidence>
<dbReference type="EMBL" id="CDMZ01000791">
    <property type="protein sequence ID" value="CEM21574.1"/>
    <property type="molecule type" value="Genomic_DNA"/>
</dbReference>